<reference evidence="2 3" key="1">
    <citation type="submission" date="2024-09" db="EMBL/GenBank/DDBJ databases">
        <title>Rethinking Asexuality: The Enigmatic Case of Functional Sexual Genes in Lepraria (Stereocaulaceae).</title>
        <authorList>
            <person name="Doellman M."/>
            <person name="Sun Y."/>
            <person name="Barcenas-Pena A."/>
            <person name="Lumbsch H.T."/>
            <person name="Grewe F."/>
        </authorList>
    </citation>
    <scope>NUCLEOTIDE SEQUENCE [LARGE SCALE GENOMIC DNA]</scope>
    <source>
        <strain evidence="2 3">Mercado 3170</strain>
    </source>
</reference>
<dbReference type="InterPro" id="IPR056632">
    <property type="entry name" value="DUF7730"/>
</dbReference>
<comment type="caution">
    <text evidence="2">The sequence shown here is derived from an EMBL/GenBank/DDBJ whole genome shotgun (WGS) entry which is preliminary data.</text>
</comment>
<feature type="domain" description="DUF7730" evidence="1">
    <location>
        <begin position="48"/>
        <end position="226"/>
    </location>
</feature>
<evidence type="ECO:0000313" key="2">
    <source>
        <dbReference type="EMBL" id="KAL2048681.1"/>
    </source>
</evidence>
<dbReference type="PANTHER" id="PTHR38790">
    <property type="entry name" value="2EXR DOMAIN-CONTAINING PROTEIN-RELATED"/>
    <property type="match status" value="1"/>
</dbReference>
<dbReference type="EMBL" id="JBEFKJ010000001">
    <property type="protein sequence ID" value="KAL2048681.1"/>
    <property type="molecule type" value="Genomic_DNA"/>
</dbReference>
<sequence>MKLPEPFQESLDSLVKKLKSSRKADSNKLSKLLNVRKQSTIQHSVLPSPLMCLPAELRIQIWEEVLGGRAFHVQPDIYQTLAEERRDPKIWFSLCRSRISHEKTQEDFDERNGMLVALPFEKSRRSAYSKVPRQKEINCSLLRTCRRIYLEAKHLTWCNNTFVFTDWVPLGRFPQAIGPVSTALVTKIQLDIFANSALEEHYWDLKIRLMAREMTNLKELHIFIARPVLKPEPSRKAWEHQTFTTPFLPGILDLTRLRLRSMTLVRRTSENSFS</sequence>
<dbReference type="Proteomes" id="UP001590950">
    <property type="component" value="Unassembled WGS sequence"/>
</dbReference>
<keyword evidence="3" id="KW-1185">Reference proteome</keyword>
<accession>A0ABR4AV40</accession>
<dbReference type="PANTHER" id="PTHR38790:SF4">
    <property type="entry name" value="2EXR DOMAIN-CONTAINING PROTEIN"/>
    <property type="match status" value="1"/>
</dbReference>
<proteinExistence type="predicted"/>
<name>A0ABR4AV40_9LECA</name>
<evidence type="ECO:0000259" key="1">
    <source>
        <dbReference type="Pfam" id="PF24864"/>
    </source>
</evidence>
<dbReference type="Pfam" id="PF24864">
    <property type="entry name" value="DUF7730"/>
    <property type="match status" value="1"/>
</dbReference>
<evidence type="ECO:0000313" key="3">
    <source>
        <dbReference type="Proteomes" id="UP001590950"/>
    </source>
</evidence>
<organism evidence="2 3">
    <name type="scientific">Stereocaulon virgatum</name>
    <dbReference type="NCBI Taxonomy" id="373712"/>
    <lineage>
        <taxon>Eukaryota</taxon>
        <taxon>Fungi</taxon>
        <taxon>Dikarya</taxon>
        <taxon>Ascomycota</taxon>
        <taxon>Pezizomycotina</taxon>
        <taxon>Lecanoromycetes</taxon>
        <taxon>OSLEUM clade</taxon>
        <taxon>Lecanoromycetidae</taxon>
        <taxon>Lecanorales</taxon>
        <taxon>Lecanorineae</taxon>
        <taxon>Stereocaulaceae</taxon>
        <taxon>Stereocaulon</taxon>
    </lineage>
</organism>
<protein>
    <recommendedName>
        <fullName evidence="1">DUF7730 domain-containing protein</fullName>
    </recommendedName>
</protein>
<gene>
    <name evidence="2" type="ORF">N7G274_000593</name>
</gene>